<sequence>MTPNFRHGRADFLRSPPAAGRSYDRAMLERLLRLWGVTGWRQVVREVVLITLTVLTTPTLETDPTWPAYLAVGVLAVVLRLRFPTTALVLVGLGSYLPLAVVSYWAGLRVPAIPRLLGGLLGLLVSSGIYLAVSQQMPHDFGTWSLLLAFALLLVVVPVVIGRNVAQRRLLVTALRDRAFRLERERRSIVAETRMRERTRIAVDMHDTLGHQLTLISLHAGGLTVATEPGSEQAQTAVVLHDTARRAMAELRGIVGVLNEGAQDSRPHEAKGLAHLPELLETARSAGAHVEYTEIGDRVSVGSRSEHAVYRVLQEGLTNALRHAPGARVRVRLTFEPDAVIAEVTNTAPLVPPLPAEGGGKGLVGLRERARLAGGVLHHAATEDEGFRLAIVLPYNSEALPATDEPEQVVPEEPGADLAPGTTDVATLIKSLRPRTSVLTAWIVALLALAVALMTGFIAVQALWHGTSEVDARTLDALHVGQSEQDVLAALDDPATAEQHRLTKLADPHSAQCDVFAASNPTDPEPRYGYRLCFADGVLTEKRRFDIPVPPR</sequence>
<proteinExistence type="predicted"/>
<keyword evidence="9" id="KW-1133">Transmembrane helix</keyword>
<dbReference type="InterPro" id="IPR011712">
    <property type="entry name" value="Sig_transdc_His_kin_sub3_dim/P"/>
</dbReference>
<keyword evidence="8" id="KW-0902">Two-component regulatory system</keyword>
<evidence type="ECO:0000256" key="5">
    <source>
        <dbReference type="ARBA" id="ARBA00022741"/>
    </source>
</evidence>
<dbReference type="Proteomes" id="UP000019225">
    <property type="component" value="Chromosome"/>
</dbReference>
<evidence type="ECO:0000256" key="2">
    <source>
        <dbReference type="ARBA" id="ARBA00012438"/>
    </source>
</evidence>
<evidence type="ECO:0000256" key="8">
    <source>
        <dbReference type="ARBA" id="ARBA00023012"/>
    </source>
</evidence>
<name>W5W8Q1_9PSEU</name>
<dbReference type="AlphaFoldDB" id="W5W8Q1"/>
<organism evidence="12 13">
    <name type="scientific">Kutzneria albida DSM 43870</name>
    <dbReference type="NCBI Taxonomy" id="1449976"/>
    <lineage>
        <taxon>Bacteria</taxon>
        <taxon>Bacillati</taxon>
        <taxon>Actinomycetota</taxon>
        <taxon>Actinomycetes</taxon>
        <taxon>Pseudonocardiales</taxon>
        <taxon>Pseudonocardiaceae</taxon>
        <taxon>Kutzneria</taxon>
    </lineage>
</organism>
<keyword evidence="5" id="KW-0547">Nucleotide-binding</keyword>
<comment type="catalytic activity">
    <reaction evidence="1">
        <text>ATP + protein L-histidine = ADP + protein N-phospho-L-histidine.</text>
        <dbReference type="EC" id="2.7.13.3"/>
    </reaction>
</comment>
<keyword evidence="3" id="KW-0597">Phosphoprotein</keyword>
<keyword evidence="9" id="KW-0472">Membrane</keyword>
<dbReference type="GO" id="GO:0000155">
    <property type="term" value="F:phosphorelay sensor kinase activity"/>
    <property type="evidence" value="ECO:0007669"/>
    <property type="project" value="InterPro"/>
</dbReference>
<dbReference type="EMBL" id="CP007155">
    <property type="protein sequence ID" value="AHH94599.1"/>
    <property type="molecule type" value="Genomic_DNA"/>
</dbReference>
<gene>
    <name evidence="12" type="ORF">KALB_1226</name>
</gene>
<feature type="transmembrane region" description="Helical" evidence="9">
    <location>
        <begin position="112"/>
        <end position="132"/>
    </location>
</feature>
<evidence type="ECO:0000256" key="1">
    <source>
        <dbReference type="ARBA" id="ARBA00000085"/>
    </source>
</evidence>
<feature type="transmembrane region" description="Helical" evidence="9">
    <location>
        <begin position="88"/>
        <end position="106"/>
    </location>
</feature>
<dbReference type="Gene3D" id="1.20.5.1930">
    <property type="match status" value="1"/>
</dbReference>
<evidence type="ECO:0000256" key="9">
    <source>
        <dbReference type="SAM" id="Phobius"/>
    </source>
</evidence>
<evidence type="ECO:0000259" key="10">
    <source>
        <dbReference type="Pfam" id="PF02518"/>
    </source>
</evidence>
<evidence type="ECO:0000256" key="4">
    <source>
        <dbReference type="ARBA" id="ARBA00022679"/>
    </source>
</evidence>
<reference evidence="12 13" key="1">
    <citation type="journal article" date="2014" name="BMC Genomics">
        <title>Complete genome sequence of producer of the glycopeptide antibiotic Aculeximycin Kutzneria albida DSM 43870T, a representative of minor genus of Pseudonocardiaceae.</title>
        <authorList>
            <person name="Rebets Y."/>
            <person name="Tokovenko B."/>
            <person name="Lushchyk I."/>
            <person name="Ruckert C."/>
            <person name="Zaburannyi N."/>
            <person name="Bechthold A."/>
            <person name="Kalinowski J."/>
            <person name="Luzhetskyy A."/>
        </authorList>
    </citation>
    <scope>NUCLEOTIDE SEQUENCE [LARGE SCALE GENOMIC DNA]</scope>
    <source>
        <strain evidence="12">DSM 43870</strain>
    </source>
</reference>
<feature type="domain" description="Signal transduction histidine kinase subgroup 3 dimerisation and phosphoacceptor" evidence="11">
    <location>
        <begin position="197"/>
        <end position="261"/>
    </location>
</feature>
<dbReference type="GO" id="GO:0016020">
    <property type="term" value="C:membrane"/>
    <property type="evidence" value="ECO:0007669"/>
    <property type="project" value="InterPro"/>
</dbReference>
<evidence type="ECO:0000313" key="13">
    <source>
        <dbReference type="Proteomes" id="UP000019225"/>
    </source>
</evidence>
<keyword evidence="4" id="KW-0808">Transferase</keyword>
<evidence type="ECO:0000256" key="3">
    <source>
        <dbReference type="ARBA" id="ARBA00022553"/>
    </source>
</evidence>
<dbReference type="Pfam" id="PF02518">
    <property type="entry name" value="HATPase_c"/>
    <property type="match status" value="1"/>
</dbReference>
<dbReference type="PANTHER" id="PTHR24421">
    <property type="entry name" value="NITRATE/NITRITE SENSOR PROTEIN NARX-RELATED"/>
    <property type="match status" value="1"/>
</dbReference>
<dbReference type="STRING" id="1449976.KALB_1226"/>
<dbReference type="Gene3D" id="3.30.565.10">
    <property type="entry name" value="Histidine kinase-like ATPase, C-terminal domain"/>
    <property type="match status" value="1"/>
</dbReference>
<feature type="transmembrane region" description="Helical" evidence="9">
    <location>
        <begin position="439"/>
        <end position="464"/>
    </location>
</feature>
<keyword evidence="9" id="KW-0812">Transmembrane</keyword>
<dbReference type="GO" id="GO:0005524">
    <property type="term" value="F:ATP binding"/>
    <property type="evidence" value="ECO:0007669"/>
    <property type="project" value="UniProtKB-KW"/>
</dbReference>
<dbReference type="SUPFAM" id="SSF55874">
    <property type="entry name" value="ATPase domain of HSP90 chaperone/DNA topoisomerase II/histidine kinase"/>
    <property type="match status" value="1"/>
</dbReference>
<dbReference type="CDD" id="cd16917">
    <property type="entry name" value="HATPase_UhpB-NarQ-NarX-like"/>
    <property type="match status" value="1"/>
</dbReference>
<keyword evidence="7" id="KW-0067">ATP-binding</keyword>
<evidence type="ECO:0000256" key="6">
    <source>
        <dbReference type="ARBA" id="ARBA00022777"/>
    </source>
</evidence>
<dbReference type="InterPro" id="IPR036890">
    <property type="entry name" value="HATPase_C_sf"/>
</dbReference>
<dbReference type="InterPro" id="IPR003594">
    <property type="entry name" value="HATPase_dom"/>
</dbReference>
<keyword evidence="13" id="KW-1185">Reference proteome</keyword>
<dbReference type="GO" id="GO:0046983">
    <property type="term" value="F:protein dimerization activity"/>
    <property type="evidence" value="ECO:0007669"/>
    <property type="project" value="InterPro"/>
</dbReference>
<dbReference type="KEGG" id="kal:KALB_1226"/>
<dbReference type="PANTHER" id="PTHR24421:SF10">
    <property type="entry name" value="NITRATE_NITRITE SENSOR PROTEIN NARQ"/>
    <property type="match status" value="1"/>
</dbReference>
<dbReference type="InterPro" id="IPR050482">
    <property type="entry name" value="Sensor_HK_TwoCompSys"/>
</dbReference>
<feature type="domain" description="Histidine kinase/HSP90-like ATPase" evidence="10">
    <location>
        <begin position="306"/>
        <end position="395"/>
    </location>
</feature>
<keyword evidence="6" id="KW-0418">Kinase</keyword>
<dbReference type="EC" id="2.7.13.3" evidence="2"/>
<evidence type="ECO:0000313" key="12">
    <source>
        <dbReference type="EMBL" id="AHH94599.1"/>
    </source>
</evidence>
<evidence type="ECO:0000259" key="11">
    <source>
        <dbReference type="Pfam" id="PF07730"/>
    </source>
</evidence>
<protein>
    <recommendedName>
        <fullName evidence="2">histidine kinase</fullName>
        <ecNumber evidence="2">2.7.13.3</ecNumber>
    </recommendedName>
</protein>
<dbReference type="Pfam" id="PF07730">
    <property type="entry name" value="HisKA_3"/>
    <property type="match status" value="1"/>
</dbReference>
<feature type="transmembrane region" description="Helical" evidence="9">
    <location>
        <begin position="144"/>
        <end position="161"/>
    </location>
</feature>
<dbReference type="eggNOG" id="COG4585">
    <property type="taxonomic scope" value="Bacteria"/>
</dbReference>
<accession>W5W8Q1</accession>
<dbReference type="HOGENOM" id="CLU_000445_20_11_11"/>
<evidence type="ECO:0000256" key="7">
    <source>
        <dbReference type="ARBA" id="ARBA00022840"/>
    </source>
</evidence>